<evidence type="ECO:0000313" key="1">
    <source>
        <dbReference type="EMBL" id="KWX15061.1"/>
    </source>
</evidence>
<proteinExistence type="predicted"/>
<reference evidence="1 2" key="1">
    <citation type="journal article" date="2015" name="Mol. Biochem. Parasitol.">
        <title>Identification of polymorphic genes for use in assemblage B genotyping assays through comparative genomics of multiple assemblage B Giardia duodenalis isolates.</title>
        <authorList>
            <person name="Wielinga C."/>
            <person name="Thompson R.C."/>
            <person name="Monis P."/>
            <person name="Ryan U."/>
        </authorList>
    </citation>
    <scope>NUCLEOTIDE SEQUENCE [LARGE SCALE GENOMIC DNA]</scope>
    <source>
        <strain evidence="1 2">BAH15c1</strain>
    </source>
</reference>
<dbReference type="EMBL" id="JXTI01000016">
    <property type="protein sequence ID" value="KWX15061.1"/>
    <property type="molecule type" value="Genomic_DNA"/>
</dbReference>
<evidence type="ECO:0000313" key="2">
    <source>
        <dbReference type="Proteomes" id="UP000070089"/>
    </source>
</evidence>
<dbReference type="Proteomes" id="UP000070089">
    <property type="component" value="Unassembled WGS sequence"/>
</dbReference>
<protein>
    <submittedName>
        <fullName evidence="1">Uncharacterized protein</fullName>
    </submittedName>
</protein>
<organism evidence="1 2">
    <name type="scientific">Giardia duodenalis assemblage B</name>
    <dbReference type="NCBI Taxonomy" id="1394984"/>
    <lineage>
        <taxon>Eukaryota</taxon>
        <taxon>Metamonada</taxon>
        <taxon>Diplomonadida</taxon>
        <taxon>Hexamitidae</taxon>
        <taxon>Giardiinae</taxon>
        <taxon>Giardia</taxon>
    </lineage>
</organism>
<dbReference type="VEuPathDB" id="GiardiaDB:QR46_0949"/>
<comment type="caution">
    <text evidence="1">The sequence shown here is derived from an EMBL/GenBank/DDBJ whole genome shotgun (WGS) entry which is preliminary data.</text>
</comment>
<name>A0A132NYA3_GIAIN</name>
<gene>
    <name evidence="1" type="ORF">QR46_0949</name>
</gene>
<dbReference type="OrthoDB" id="10253403at2759"/>
<sequence length="2112" mass="235062">MTQLPVNVCLGPIDLDRESTLNVQEFIRMLSSVGTGEELSMILDVFGSLIMMQTTFTVAERSTMVSLFIDILSSGIGVYPVSSVVELLKAISTLCSAEPPLPISVPWRAILDCVDTYAFSSRAVGDIGSLSKEFLSNVAQDLACISTYYDPEDYKQIYACVRGYLEDTSTPTNLFKYLALARCWLPILPSACLRANYVRVHCQAGSEATVPTDFLERVRALLPETFVDSSVASLLSTDLSFHRLVEKLHNDYLRDLESLLHLSLGKEINYSILHSIHRLLVECPYLDIGEGCSSVLFSFQTTPIETSAQFSGSRPYFISEGRKGVLLSLSPPDWFEFFSAGKNEAVLTISQASVWRPSLLWCLMQADACRRRYLYVQGGLSNTDPILFRELTKEYVEQSSAIAMLRYVVNACFVGDLPRCSVIKDLNMFLTDLSYARVVPDEGHQQDLQARIVHFVKMPLAHVLYLPITSASLEALSTLGSSLVKTLTMQIYVEGVSHDKMDIFTDTLIKAINLFSADTWPMVTQMAHELARIDATKQSHRYGLPSLLFIVADQLLERWFTSSNTTGLTLPEALTMCLSYLTIQHVAQSKACIFFLEAVSLSLPALTSKDLSQNIECYTGHKYTTLKDLLFAVLESLLAFLLDASAETLTSCDIDPLSAAHAPQAEMAKSAGGSGESGAFSLTKNSSHLFSPSFGSIAGTNKFAPHLAAAEKVAVSILAALDITTACEAFREQVLPFLFGKAIPKRLASFRSFLSACIAGLESGSVPSADEAKMMNLVLEKLYSDLDEHIHAWLEKPDAAKAANIALVCLQAAISVDRLLLSLDSESRLNALGSQVIEYFRSEDYRSYCEISKRLALLQKTSSADLVTLCPDQEEKLELAKKKFTYVVCLARALSTPCLTAFPSSWTPCLSGDIREVTWSVPTDASVKLYQTIIDAVSEALNVCIDTMSGTDISYALLSLLAPHVKGSKVTEPVDVPIDSYKLQAFLDCLGIDQTVISPSARMLTPPAERLVIIDFTDKSPDVSPSDEPRFPLFYTFSGCGGGMLQESIRLLSGSAHGSRAVRVLFVPSPQLANKRAAIPTVSHKVSVDPEVVFVALRKISNHLLKEGLFTGKEAQDFLAVLASAGLETQLSAFSKSFTLLFSAIPSKRPRSKIQRTQLELNIMARMIYHYRLLFKSSVMQQTTSPSALQFIPLILETYIFGSNETRVSCLSIMTSLASIASAHYGAIHTLICDIFARLLQKPLEGEKVLETLTQRFAGAFGGDSVNEAIPLLKRDALAFNPIAARKFIEQLSAYFDKELPVQFIALNIVGGVSVEIIFEKYLAIYVLLGNHDHEGMDKFFSFVNAYTNSIGSISSSSFIEAVRTYMLRGKEASPEPDLKCVVPVNASANTMHVDVQHWIPTYVSDSALSVENTYNNIVTMATAVHKTIASICESSDSANWHSLCFILVYYIKRFAMLPMPIAILRQLFSTLTENHLVFIDIYMIFYTSTLLAYSYKECGTMQHPLTSRIMPVTAYSNASLPLVERISPINELKVFLNEKETIPYLQELLKSTLLVCHEWCEQNSTTSKHAIGQQENTIMWRQMFIIGGLGIVKLTLEMLTEMVTKGSAGSTPSTQLKIYEHQMLCNMIWRVFESFPYIRSLSPDIYKIKIHQIMRKLIDLVVLIQERSSFSDMKTYWRTLLVRAMANGNTEEARVFIEEELKWFVKYISDHVHRKNSRAASRLVVFEGLINGVFLYDVPLAEDISLTVLRALDKASSQTLSFSRLVVPHIAQIVAVCVATAHRDTLALSKASTGFCGLFGGSDECACSSSKKEALRHVESFFTYLKTNTVKWIGTDPNSRSEQTLHDIECYHETALLVAVVHNVSSLRRHTSVIDKYELLETIVHLKGIDACSNEIGDQLDAIIRTYIDTLINPSLQECETFIRILTTGALNPREYAFCLNNFSRLITKYLLTSDHLVSRATVKSEFIAKYFHMPFFAAMGKHNIIKEQGLTAFIDIACAMSRDMLAETYDLLLRLFKQKDSKQCNGVLPIMILFAKILLLDMSPELSRHLLNLKRLTTSKQPVVRQNAIQFYEAFWKKYTYYESIIELVFPEEGSFEALKETKAAVSYVN</sequence>
<accession>A0A132NYA3</accession>